<evidence type="ECO:0000256" key="1">
    <source>
        <dbReference type="ARBA" id="ARBA00005788"/>
    </source>
</evidence>
<organism evidence="5 6">
    <name type="scientific">Marasmius crinis-equi</name>
    <dbReference type="NCBI Taxonomy" id="585013"/>
    <lineage>
        <taxon>Eukaryota</taxon>
        <taxon>Fungi</taxon>
        <taxon>Dikarya</taxon>
        <taxon>Basidiomycota</taxon>
        <taxon>Agaricomycotina</taxon>
        <taxon>Agaricomycetes</taxon>
        <taxon>Agaricomycetidae</taxon>
        <taxon>Agaricales</taxon>
        <taxon>Marasmiineae</taxon>
        <taxon>Marasmiaceae</taxon>
        <taxon>Marasmius</taxon>
    </lineage>
</organism>
<evidence type="ECO:0000313" key="6">
    <source>
        <dbReference type="Proteomes" id="UP001465976"/>
    </source>
</evidence>
<dbReference type="Pfam" id="PF08593">
    <property type="entry name" value="Mug135_C"/>
    <property type="match status" value="1"/>
</dbReference>
<dbReference type="InterPro" id="IPR013902">
    <property type="entry name" value="Mug135-like_C"/>
</dbReference>
<comment type="caution">
    <text evidence="5">The sequence shown here is derived from an EMBL/GenBank/DDBJ whole genome shotgun (WGS) entry which is preliminary data.</text>
</comment>
<dbReference type="Proteomes" id="UP001465976">
    <property type="component" value="Unassembled WGS sequence"/>
</dbReference>
<name>A0ABR3EYX5_9AGAR</name>
<sequence length="354" mass="39526">MVNVMKTPVLPLPARLPDDPPLDPPPPPPIELDALGRIKEQDEKAAYLYGHQVTDNYFKRSFPPQGPSATSLKTALEASRFSHAVIGYNQTQDCLETLQRKMQEDLAAEEPPPWIQRMQQEMTEKIAGDVTTNVAQAVREAITPIAQRLTHLEGQLTGVQTNLEGRLTNLEGQITGVQTNLEGRLTNLEGQLTGLQTNLDRRLTGMQANLERRLARLEGQVEELREECKAAHMVVYAMNATAIRSQNLTRGRGSLEQVPLPNGAWPWDTELSYQAKRHATATRTREVKVKAPRLHNFEAVSSISEEQLAAYLTAYYGPPSPEAAWREDMSLPEKRQLLFVAIGYDCNAHPAYDS</sequence>
<feature type="region of interest" description="Disordered" evidence="3">
    <location>
        <begin position="1"/>
        <end position="28"/>
    </location>
</feature>
<protein>
    <recommendedName>
        <fullName evidence="4">Mug135-like C-terminal domain-containing protein</fullName>
    </recommendedName>
</protein>
<accession>A0ABR3EYX5</accession>
<reference evidence="5 6" key="1">
    <citation type="submission" date="2024-02" db="EMBL/GenBank/DDBJ databases">
        <title>A draft genome for the cacao thread blight pathogen Marasmius crinis-equi.</title>
        <authorList>
            <person name="Cohen S.P."/>
            <person name="Baruah I.K."/>
            <person name="Amoako-Attah I."/>
            <person name="Bukari Y."/>
            <person name="Meinhardt L.W."/>
            <person name="Bailey B.A."/>
        </authorList>
    </citation>
    <scope>NUCLEOTIDE SEQUENCE [LARGE SCALE GENOMIC DNA]</scope>
    <source>
        <strain evidence="5 6">GH-76</strain>
    </source>
</reference>
<feature type="coiled-coil region" evidence="2">
    <location>
        <begin position="207"/>
        <end position="234"/>
    </location>
</feature>
<dbReference type="Gene3D" id="1.20.5.340">
    <property type="match status" value="1"/>
</dbReference>
<evidence type="ECO:0000313" key="5">
    <source>
        <dbReference type="EMBL" id="KAL0568134.1"/>
    </source>
</evidence>
<keyword evidence="2" id="KW-0175">Coiled coil</keyword>
<comment type="similarity">
    <text evidence="1">Belongs to the UPF0612 family.</text>
</comment>
<dbReference type="EMBL" id="JBAHYK010001406">
    <property type="protein sequence ID" value="KAL0568134.1"/>
    <property type="molecule type" value="Genomic_DNA"/>
</dbReference>
<evidence type="ECO:0000256" key="2">
    <source>
        <dbReference type="SAM" id="Coils"/>
    </source>
</evidence>
<feature type="domain" description="Mug135-like C-terminal" evidence="4">
    <location>
        <begin position="246"/>
        <end position="344"/>
    </location>
</feature>
<keyword evidence="6" id="KW-1185">Reference proteome</keyword>
<gene>
    <name evidence="5" type="ORF">V5O48_013854</name>
</gene>
<evidence type="ECO:0000259" key="4">
    <source>
        <dbReference type="Pfam" id="PF08593"/>
    </source>
</evidence>
<evidence type="ECO:0000256" key="3">
    <source>
        <dbReference type="SAM" id="MobiDB-lite"/>
    </source>
</evidence>
<proteinExistence type="inferred from homology"/>